<dbReference type="EMBL" id="JADJOT010000001">
    <property type="protein sequence ID" value="MBK7952608.1"/>
    <property type="molecule type" value="Genomic_DNA"/>
</dbReference>
<organism evidence="1 2">
    <name type="scientific">Candidatus Accumulibacter affinis</name>
    <dbReference type="NCBI Taxonomy" id="2954384"/>
    <lineage>
        <taxon>Bacteria</taxon>
        <taxon>Pseudomonadati</taxon>
        <taxon>Pseudomonadota</taxon>
        <taxon>Betaproteobacteria</taxon>
        <taxon>Candidatus Accumulibacter</taxon>
    </lineage>
</organism>
<comment type="caution">
    <text evidence="1">The sequence shown here is derived from an EMBL/GenBank/DDBJ whole genome shotgun (WGS) entry which is preliminary data.</text>
</comment>
<proteinExistence type="predicted"/>
<evidence type="ECO:0008006" key="3">
    <source>
        <dbReference type="Google" id="ProtNLM"/>
    </source>
</evidence>
<accession>A0A935T7W9</accession>
<evidence type="ECO:0000313" key="2">
    <source>
        <dbReference type="Proteomes" id="UP000706151"/>
    </source>
</evidence>
<reference evidence="1 2" key="1">
    <citation type="submission" date="2020-10" db="EMBL/GenBank/DDBJ databases">
        <title>Connecting structure to function with the recovery of over 1000 high-quality activated sludge metagenome-assembled genomes encoding full-length rRNA genes using long-read sequencing.</title>
        <authorList>
            <person name="Singleton C.M."/>
            <person name="Petriglieri F."/>
            <person name="Kristensen J.M."/>
            <person name="Kirkegaard R.H."/>
            <person name="Michaelsen T.Y."/>
            <person name="Andersen M.H."/>
            <person name="Karst S.M."/>
            <person name="Dueholm M.S."/>
            <person name="Nielsen P.H."/>
            <person name="Albertsen M."/>
        </authorList>
    </citation>
    <scope>NUCLEOTIDE SEQUENCE [LARGE SCALE GENOMIC DNA]</scope>
    <source>
        <strain evidence="1">Fred_18-Q3-R57-64_BAT3C.720</strain>
    </source>
</reference>
<gene>
    <name evidence="1" type="ORF">IPK02_00770</name>
</gene>
<sequence>MKPYTEEMERLMTAMFCRLSEKDRRRYAAVEAQKLGWGGKEYISKLLGIDSRTICQGLADLKEMQEPTPGRIRRQGGGRKSIISTTPELESIFLKSSLSIRQEVRNTTSSGRT</sequence>
<name>A0A935T7W9_9PROT</name>
<dbReference type="Proteomes" id="UP000706151">
    <property type="component" value="Unassembled WGS sequence"/>
</dbReference>
<evidence type="ECO:0000313" key="1">
    <source>
        <dbReference type="EMBL" id="MBK7952608.1"/>
    </source>
</evidence>
<protein>
    <recommendedName>
        <fullName evidence="3">ISAzo13 family transposase</fullName>
    </recommendedName>
</protein>
<dbReference type="AlphaFoldDB" id="A0A935T7W9"/>